<evidence type="ECO:0000256" key="3">
    <source>
        <dbReference type="ARBA" id="ARBA00022525"/>
    </source>
</evidence>
<gene>
    <name evidence="5" type="ORF">FUG_LOCUS114808</name>
    <name evidence="4" type="ORF">MDCFG202_LOCUS25505</name>
</gene>
<proteinExistence type="inferred from homology"/>
<accession>A0A4E9DNI9</accession>
<dbReference type="AlphaFoldDB" id="A0A4E9DNI9"/>
<comment type="similarity">
    <text evidence="2">Belongs to the cerato-platanin family.</text>
</comment>
<comment type="subcellular location">
    <subcellularLocation>
        <location evidence="1">Secreted</location>
    </subcellularLocation>
</comment>
<reference evidence="5" key="1">
    <citation type="submission" date="2019-04" db="EMBL/GenBank/DDBJ databases">
        <authorList>
            <person name="Melise S."/>
            <person name="Noan J."/>
            <person name="Okalmin O."/>
        </authorList>
    </citation>
    <scope>NUCLEOTIDE SEQUENCE</scope>
    <source>
        <strain evidence="5">FN9</strain>
    </source>
</reference>
<evidence type="ECO:0000256" key="2">
    <source>
        <dbReference type="ARBA" id="ARBA00010421"/>
    </source>
</evidence>
<protein>
    <submittedName>
        <fullName evidence="5">Uncharacterized protein</fullName>
    </submittedName>
</protein>
<dbReference type="GO" id="GO:0005576">
    <property type="term" value="C:extracellular region"/>
    <property type="evidence" value="ECO:0007669"/>
    <property type="project" value="UniProtKB-SubCell"/>
</dbReference>
<name>A0A4E9DNI9_GIBZA</name>
<evidence type="ECO:0000313" key="4">
    <source>
        <dbReference type="EMBL" id="CAG1965015.1"/>
    </source>
</evidence>
<dbReference type="EMBL" id="CAJPIJ010000066">
    <property type="protein sequence ID" value="CAG1965015.1"/>
    <property type="molecule type" value="Genomic_DNA"/>
</dbReference>
<dbReference type="InterPro" id="IPR010829">
    <property type="entry name" value="Cerato-platanin"/>
</dbReference>
<organism evidence="5">
    <name type="scientific">Gibberella zeae</name>
    <name type="common">Wheat head blight fungus</name>
    <name type="synonym">Fusarium graminearum</name>
    <dbReference type="NCBI Taxonomy" id="5518"/>
    <lineage>
        <taxon>Eukaryota</taxon>
        <taxon>Fungi</taxon>
        <taxon>Dikarya</taxon>
        <taxon>Ascomycota</taxon>
        <taxon>Pezizomycotina</taxon>
        <taxon>Sordariomycetes</taxon>
        <taxon>Hypocreomycetidae</taxon>
        <taxon>Hypocreales</taxon>
        <taxon>Nectriaceae</taxon>
        <taxon>Fusarium</taxon>
    </lineage>
</organism>
<evidence type="ECO:0000313" key="5">
    <source>
        <dbReference type="EMBL" id="VIO54263.1"/>
    </source>
</evidence>
<evidence type="ECO:0000256" key="1">
    <source>
        <dbReference type="ARBA" id="ARBA00004613"/>
    </source>
</evidence>
<dbReference type="EMBL" id="CAAKMV010000088">
    <property type="protein sequence ID" value="VIO54263.1"/>
    <property type="molecule type" value="Genomic_DNA"/>
</dbReference>
<dbReference type="InterPro" id="IPR036908">
    <property type="entry name" value="RlpA-like_sf"/>
</dbReference>
<keyword evidence="3" id="KW-0964">Secreted</keyword>
<dbReference type="Proteomes" id="UP000746612">
    <property type="component" value="Unassembled WGS sequence"/>
</dbReference>
<sequence>MTDQRRSANSRRWDGSTIHKSRGRNTFKLYSASHGYMGTQYNTGPDSLLCGSCMTLDYGEQARPFLVVTGTSSGIHFSLEGMNALTGGKAKTLGQIEVTARTVALLNCGLLYASATR</sequence>
<reference evidence="4" key="2">
    <citation type="submission" date="2021-03" db="EMBL/GenBank/DDBJ databases">
        <authorList>
            <person name="Alouane T."/>
            <person name="Langin T."/>
            <person name="Bonhomme L."/>
        </authorList>
    </citation>
    <scope>NUCLEOTIDE SEQUENCE</scope>
    <source>
        <strain evidence="4">MDC_Fg202</strain>
    </source>
</reference>
<dbReference type="Pfam" id="PF07249">
    <property type="entry name" value="Cerato-platanin"/>
    <property type="match status" value="1"/>
</dbReference>
<dbReference type="Gene3D" id="2.40.40.10">
    <property type="entry name" value="RlpA-like domain"/>
    <property type="match status" value="1"/>
</dbReference>